<comment type="caution">
    <text evidence="3">The sequence shown here is derived from an EMBL/GenBank/DDBJ whole genome shotgun (WGS) entry which is preliminary data.</text>
</comment>
<evidence type="ECO:0000256" key="2">
    <source>
        <dbReference type="SAM" id="Phobius"/>
    </source>
</evidence>
<keyword evidence="2" id="KW-0812">Transmembrane</keyword>
<gene>
    <name evidence="3" type="ORF">GO738_07570</name>
</gene>
<evidence type="ECO:0000256" key="1">
    <source>
        <dbReference type="SAM" id="MobiDB-lite"/>
    </source>
</evidence>
<dbReference type="AlphaFoldDB" id="A0A6N8IH16"/>
<sequence>MTSANQYKAMMDQAEPPAHLQDDVMVRLGELRGEKAAGREGTTCGPQAFKARAAGKRRAVPRAAKVLAGALAAAVVAGALVAVPALLPDVPGDSEGAGAGTPASSLAEQFGLALYADADEGGQTVSVATADEGIVPFGGEGGPRPSALSYQLNLACVGEGIESVTYAIDGEDVAFELIDMKPLEDGTLVPSTYTASQEFTLDYADQQPEDLYRLVKVDLRTQEERDWSARVADVLARLDAATDPAEKEALNNELTELDKEQADSINGGYEALGQDEDARYAAMDELFFEASCEAAQKIGQATLSATATFTDGTTLMRRYRIMPVENFEQVFADRMAANREQGRPDDDPRFTAPLFEITELA</sequence>
<feature type="transmembrane region" description="Helical" evidence="2">
    <location>
        <begin position="66"/>
        <end position="87"/>
    </location>
</feature>
<accession>A0A6N8IH16</accession>
<dbReference type="RefSeq" id="WP_157005089.1">
    <property type="nucleotide sequence ID" value="NZ_DBEZYS010000073.1"/>
</dbReference>
<feature type="region of interest" description="Disordered" evidence="1">
    <location>
        <begin position="1"/>
        <end position="20"/>
    </location>
</feature>
<organism evidence="3 4">
    <name type="scientific">Gordonibacter urolithinfaciens</name>
    <dbReference type="NCBI Taxonomy" id="1335613"/>
    <lineage>
        <taxon>Bacteria</taxon>
        <taxon>Bacillati</taxon>
        <taxon>Actinomycetota</taxon>
        <taxon>Coriobacteriia</taxon>
        <taxon>Eggerthellales</taxon>
        <taxon>Eggerthellaceae</taxon>
        <taxon>Gordonibacter</taxon>
    </lineage>
</organism>
<keyword evidence="4" id="KW-1185">Reference proteome</keyword>
<name>A0A6N8IH16_9ACTN</name>
<protein>
    <submittedName>
        <fullName evidence="3">Uncharacterized protein</fullName>
    </submittedName>
</protein>
<keyword evidence="2" id="KW-0472">Membrane</keyword>
<evidence type="ECO:0000313" key="3">
    <source>
        <dbReference type="EMBL" id="MVN15204.1"/>
    </source>
</evidence>
<evidence type="ECO:0000313" key="4">
    <source>
        <dbReference type="Proteomes" id="UP000468327"/>
    </source>
</evidence>
<dbReference type="EMBL" id="WPOC01000009">
    <property type="protein sequence ID" value="MVN15204.1"/>
    <property type="molecule type" value="Genomic_DNA"/>
</dbReference>
<proteinExistence type="predicted"/>
<dbReference type="Proteomes" id="UP000468327">
    <property type="component" value="Unassembled WGS sequence"/>
</dbReference>
<keyword evidence="2" id="KW-1133">Transmembrane helix</keyword>
<reference evidence="3 4" key="1">
    <citation type="submission" date="2019-11" db="EMBL/GenBank/DDBJ databases">
        <title>Whole genome shotgun sequencing (WGS) data from Adlercreutzia equolifaciens ResAG-91, Eggerthella lenta MRI-F36, MRI-F37, MRI-F40, ResAG-49, ResAG-88, ResAG-121, ResAG-145, and Gordonibacter sp. ResAG-5, ResAG-26, ResAG-43, ResAG-50, ResAG-59.</title>
        <authorList>
            <person name="Stoll D.A."/>
            <person name="Danylec N."/>
            <person name="Franz C.M.A.P."/>
            <person name="Huch M."/>
        </authorList>
    </citation>
    <scope>NUCLEOTIDE SEQUENCE [LARGE SCALE GENOMIC DNA]</scope>
    <source>
        <strain evidence="3 4">ResAG-59</strain>
    </source>
</reference>